<comment type="caution">
    <text evidence="8">The sequence shown here is derived from an EMBL/GenBank/DDBJ whole genome shotgun (WGS) entry which is preliminary data.</text>
</comment>
<dbReference type="PANTHER" id="PTHR47338:SF5">
    <property type="entry name" value="ZN(II)2CYS6 TRANSCRIPTION FACTOR (EUROFUNG)"/>
    <property type="match status" value="1"/>
</dbReference>
<dbReference type="PANTHER" id="PTHR47338">
    <property type="entry name" value="ZN(II)2CYS6 TRANSCRIPTION FACTOR (EUROFUNG)-RELATED"/>
    <property type="match status" value="1"/>
</dbReference>
<dbReference type="Gene3D" id="4.10.240.10">
    <property type="entry name" value="Zn(2)-C6 fungal-type DNA-binding domain"/>
    <property type="match status" value="1"/>
</dbReference>
<dbReference type="GO" id="GO:0008270">
    <property type="term" value="F:zinc ion binding"/>
    <property type="evidence" value="ECO:0007669"/>
    <property type="project" value="InterPro"/>
</dbReference>
<dbReference type="InterPro" id="IPR001138">
    <property type="entry name" value="Zn2Cys6_DnaBD"/>
</dbReference>
<dbReference type="InterPro" id="IPR050815">
    <property type="entry name" value="TF_fung"/>
</dbReference>
<keyword evidence="5" id="KW-0539">Nucleus</keyword>
<evidence type="ECO:0000256" key="6">
    <source>
        <dbReference type="SAM" id="MobiDB-lite"/>
    </source>
</evidence>
<feature type="region of interest" description="Disordered" evidence="6">
    <location>
        <begin position="91"/>
        <end position="118"/>
    </location>
</feature>
<dbReference type="EMBL" id="JAEPRB010000195">
    <property type="protein sequence ID" value="KAG2219090.1"/>
    <property type="molecule type" value="Genomic_DNA"/>
</dbReference>
<dbReference type="AlphaFoldDB" id="A0A8H7RYP8"/>
<dbReference type="Proteomes" id="UP000646827">
    <property type="component" value="Unassembled WGS sequence"/>
</dbReference>
<evidence type="ECO:0000256" key="4">
    <source>
        <dbReference type="ARBA" id="ARBA00023163"/>
    </source>
</evidence>
<dbReference type="PROSITE" id="PS50048">
    <property type="entry name" value="ZN2_CY6_FUNGAL_2"/>
    <property type="match status" value="1"/>
</dbReference>
<keyword evidence="3" id="KW-0805">Transcription regulation</keyword>
<dbReference type="GO" id="GO:0000981">
    <property type="term" value="F:DNA-binding transcription factor activity, RNA polymerase II-specific"/>
    <property type="evidence" value="ECO:0007669"/>
    <property type="project" value="InterPro"/>
</dbReference>
<evidence type="ECO:0000313" key="8">
    <source>
        <dbReference type="EMBL" id="KAG2219090.1"/>
    </source>
</evidence>
<evidence type="ECO:0000256" key="3">
    <source>
        <dbReference type="ARBA" id="ARBA00023015"/>
    </source>
</evidence>
<dbReference type="PROSITE" id="PS00463">
    <property type="entry name" value="ZN2_CY6_FUNGAL_1"/>
    <property type="match status" value="1"/>
</dbReference>
<feature type="domain" description="Zn(2)-C6 fungal-type" evidence="7">
    <location>
        <begin position="20"/>
        <end position="50"/>
    </location>
</feature>
<dbReference type="SUPFAM" id="SSF57701">
    <property type="entry name" value="Zn2/Cys6 DNA-binding domain"/>
    <property type="match status" value="1"/>
</dbReference>
<dbReference type="CDD" id="cd00067">
    <property type="entry name" value="GAL4"/>
    <property type="match status" value="1"/>
</dbReference>
<evidence type="ECO:0000259" key="7">
    <source>
        <dbReference type="PROSITE" id="PS50048"/>
    </source>
</evidence>
<dbReference type="InterPro" id="IPR036864">
    <property type="entry name" value="Zn2-C6_fun-type_DNA-bd_sf"/>
</dbReference>
<comment type="subcellular location">
    <subcellularLocation>
        <location evidence="1">Nucleus</location>
    </subcellularLocation>
</comment>
<evidence type="ECO:0000313" key="9">
    <source>
        <dbReference type="Proteomes" id="UP000646827"/>
    </source>
</evidence>
<dbReference type="CDD" id="cd12148">
    <property type="entry name" value="fungal_TF_MHR"/>
    <property type="match status" value="1"/>
</dbReference>
<organism evidence="8 9">
    <name type="scientific">Circinella minor</name>
    <dbReference type="NCBI Taxonomy" id="1195481"/>
    <lineage>
        <taxon>Eukaryota</taxon>
        <taxon>Fungi</taxon>
        <taxon>Fungi incertae sedis</taxon>
        <taxon>Mucoromycota</taxon>
        <taxon>Mucoromycotina</taxon>
        <taxon>Mucoromycetes</taxon>
        <taxon>Mucorales</taxon>
        <taxon>Lichtheimiaceae</taxon>
        <taxon>Circinella</taxon>
    </lineage>
</organism>
<keyword evidence="9" id="KW-1185">Reference proteome</keyword>
<dbReference type="GO" id="GO:0005634">
    <property type="term" value="C:nucleus"/>
    <property type="evidence" value="ECO:0007669"/>
    <property type="project" value="UniProtKB-SubCell"/>
</dbReference>
<evidence type="ECO:0000256" key="1">
    <source>
        <dbReference type="ARBA" id="ARBA00004123"/>
    </source>
</evidence>
<keyword evidence="2" id="KW-0479">Metal-binding</keyword>
<dbReference type="SMART" id="SM00066">
    <property type="entry name" value="GAL4"/>
    <property type="match status" value="1"/>
</dbReference>
<dbReference type="OrthoDB" id="39175at2759"/>
<proteinExistence type="predicted"/>
<protein>
    <recommendedName>
        <fullName evidence="7">Zn(2)-C6 fungal-type domain-containing protein</fullName>
    </recommendedName>
</protein>
<name>A0A8H7RYP8_9FUNG</name>
<keyword evidence="4" id="KW-0804">Transcription</keyword>
<accession>A0A8H7RYP8</accession>
<sequence length="710" mass="82348">MSQNKSTSTINNGAGNKDLSCLRCRKKKAKCSKTRPACTRCARSNQPCEYPDAPPNLTDLSQKVLSLYDTLRELEDKFMLQYVTQEQEQEITAKTGEKRRRQSSSSINSKSPLDDMPSIESLSLLNPIIKRPRRQNQQQLQQQQSLPGNWSMSLTSHGLSLHAVARNMIEFSSFAKDFSQQLRNNDPENKLTKSWEWYEEESMGDEYDDDPLDEDEYLVTVPVYSLPSLLDYHTNDNNNNNNFILNNNKNNISNTINNVNDDEEEDDDDDDTPYYNRIRPLLDDLMNYLRQTYNILSMDQFPIHLYHIITLLQQLRPFIPFDQKSLSTNKHENPIQLVCTTTAYAASIQLLSSTHQPSQSTQLVNDCIHYATSMLIELVFQQQQEEEDNINPSSLPIVSCAALLSWMGKSEMAHLATRTMYGSDDWDENNDQWRHLAASLLYHQVYSMTFSSSLNQKNHYEIIGEAEIWLLRSAKQLSQQKQTENTSSIHNYFYGSALGLETELVCLLKQVFGLFYDMENQNENKNIRKVDVDDVLKLVQNIEAWEHQLPKWVQWSSVFTLTETRWLKLKMHIHLIHNIVKILLYRPFSIEPFQQQAMYHEKMKDGQKEEQVQLNGNDLLQTHTRTTFLDLSLAAADRATLCIRHLHDDTHCKMDNHEDAWVRAGDCLSKDVIRRVKEAFPCDDELFIIIQGIENRFIEKEVIKPSSLPL</sequence>
<reference evidence="8 9" key="1">
    <citation type="submission" date="2020-12" db="EMBL/GenBank/DDBJ databases">
        <title>Metabolic potential, ecology and presence of endohyphal bacteria is reflected in genomic diversity of Mucoromycotina.</title>
        <authorList>
            <person name="Muszewska A."/>
            <person name="Okrasinska A."/>
            <person name="Steczkiewicz K."/>
            <person name="Drgas O."/>
            <person name="Orlowska M."/>
            <person name="Perlinska-Lenart U."/>
            <person name="Aleksandrzak-Piekarczyk T."/>
            <person name="Szatraj K."/>
            <person name="Zielenkiewicz U."/>
            <person name="Pilsyk S."/>
            <person name="Malc E."/>
            <person name="Mieczkowski P."/>
            <person name="Kruszewska J.S."/>
            <person name="Biernat P."/>
            <person name="Pawlowska J."/>
        </authorList>
    </citation>
    <scope>NUCLEOTIDE SEQUENCE [LARGE SCALE GENOMIC DNA]</scope>
    <source>
        <strain evidence="8 9">CBS 142.35</strain>
    </source>
</reference>
<dbReference type="Pfam" id="PF00172">
    <property type="entry name" value="Zn_clus"/>
    <property type="match status" value="1"/>
</dbReference>
<evidence type="ECO:0000256" key="2">
    <source>
        <dbReference type="ARBA" id="ARBA00022723"/>
    </source>
</evidence>
<evidence type="ECO:0000256" key="5">
    <source>
        <dbReference type="ARBA" id="ARBA00023242"/>
    </source>
</evidence>
<gene>
    <name evidence="8" type="ORF">INT45_005821</name>
</gene>